<dbReference type="InterPro" id="IPR000560">
    <property type="entry name" value="His_Pase_clade-2"/>
</dbReference>
<evidence type="ECO:0000313" key="14">
    <source>
        <dbReference type="EMBL" id="KAK7093704.1"/>
    </source>
</evidence>
<comment type="subcellular location">
    <subcellularLocation>
        <location evidence="1">Membrane</location>
    </subcellularLocation>
</comment>
<dbReference type="Gene3D" id="3.40.50.1240">
    <property type="entry name" value="Phosphoglycerate mutase-like"/>
    <property type="match status" value="1"/>
</dbReference>
<comment type="catalytic activity">
    <reaction evidence="12">
        <text>1D-myo-inositol hexakisphosphate + H2O = 1D-myo-inositol 1,2,4,5,6-pentakisphosphate + phosphate</text>
        <dbReference type="Rhea" id="RHEA:16989"/>
        <dbReference type="ChEBI" id="CHEBI:15377"/>
        <dbReference type="ChEBI" id="CHEBI:43474"/>
        <dbReference type="ChEBI" id="CHEBI:57798"/>
        <dbReference type="ChEBI" id="CHEBI:58130"/>
        <dbReference type="EC" id="3.1.3.62"/>
    </reaction>
    <physiologicalReaction direction="left-to-right" evidence="12">
        <dbReference type="Rhea" id="RHEA:16990"/>
    </physiologicalReaction>
</comment>
<comment type="similarity">
    <text evidence="2">Belongs to the histidine acid phosphatase family. MINPP1 subfamily.</text>
</comment>
<dbReference type="GO" id="GO:0016020">
    <property type="term" value="C:membrane"/>
    <property type="evidence" value="ECO:0007669"/>
    <property type="project" value="UniProtKB-SubCell"/>
</dbReference>
<dbReference type="GO" id="GO:0003993">
    <property type="term" value="F:acid phosphatase activity"/>
    <property type="evidence" value="ECO:0007669"/>
    <property type="project" value="TreeGrafter"/>
</dbReference>
<dbReference type="EMBL" id="JBAMIC010000019">
    <property type="protein sequence ID" value="KAK7093704.1"/>
    <property type="molecule type" value="Genomic_DNA"/>
</dbReference>
<protein>
    <recommendedName>
        <fullName evidence="5">Multiple inositol polyphosphate phosphatase 1</fullName>
        <ecNumber evidence="4">3.1.3.62</ecNumber>
        <ecNumber evidence="3">3.1.3.80</ecNumber>
    </recommendedName>
    <alternativeName>
        <fullName evidence="9">2,3-bisphosphoglycerate 3-phosphatase</fullName>
    </alternativeName>
</protein>
<evidence type="ECO:0000256" key="10">
    <source>
        <dbReference type="ARBA" id="ARBA00043668"/>
    </source>
</evidence>
<keyword evidence="7" id="KW-0378">Hydrolase</keyword>
<evidence type="ECO:0000256" key="13">
    <source>
        <dbReference type="ARBA" id="ARBA00043832"/>
    </source>
</evidence>
<evidence type="ECO:0000256" key="5">
    <source>
        <dbReference type="ARBA" id="ARBA00018097"/>
    </source>
</evidence>
<evidence type="ECO:0000256" key="8">
    <source>
        <dbReference type="ARBA" id="ARBA00023136"/>
    </source>
</evidence>
<comment type="catalytic activity">
    <reaction evidence="13">
        <text>(2R)-2,3-bisphosphoglycerate + H2O = (2R)-2-phosphoglycerate + phosphate</text>
        <dbReference type="Rhea" id="RHEA:27381"/>
        <dbReference type="ChEBI" id="CHEBI:15377"/>
        <dbReference type="ChEBI" id="CHEBI:43474"/>
        <dbReference type="ChEBI" id="CHEBI:58248"/>
        <dbReference type="ChEBI" id="CHEBI:58289"/>
        <dbReference type="EC" id="3.1.3.80"/>
    </reaction>
    <physiologicalReaction direction="left-to-right" evidence="13">
        <dbReference type="Rhea" id="RHEA:27382"/>
    </physiologicalReaction>
</comment>
<name>A0AAN9AVB5_9CAEN</name>
<keyword evidence="15" id="KW-1185">Reference proteome</keyword>
<keyword evidence="8" id="KW-0472">Membrane</keyword>
<evidence type="ECO:0000313" key="15">
    <source>
        <dbReference type="Proteomes" id="UP001374579"/>
    </source>
</evidence>
<dbReference type="InterPro" id="IPR029033">
    <property type="entry name" value="His_PPase_superfam"/>
</dbReference>
<accession>A0AAN9AVB5</accession>
<dbReference type="Pfam" id="PF00328">
    <property type="entry name" value="His_Phos_2"/>
    <property type="match status" value="1"/>
</dbReference>
<dbReference type="AlphaFoldDB" id="A0AAN9AVB5"/>
<dbReference type="CDD" id="cd07061">
    <property type="entry name" value="HP_HAP_like"/>
    <property type="match status" value="1"/>
</dbReference>
<dbReference type="Proteomes" id="UP001374579">
    <property type="component" value="Unassembled WGS sequence"/>
</dbReference>
<dbReference type="PANTHER" id="PTHR20963">
    <property type="entry name" value="MULTIPLE INOSITOL POLYPHOSPHATE PHOSPHATASE-RELATED"/>
    <property type="match status" value="1"/>
</dbReference>
<evidence type="ECO:0000256" key="12">
    <source>
        <dbReference type="ARBA" id="ARBA00043691"/>
    </source>
</evidence>
<sequence length="183" mass="20785">MNRKSKADSLSPPLPNRKVYYQLGPAYPITWKLSCPLVTEIVREMDKAIAAIDKGHSYVRGRFAFGHTETLGPLLSALGIFDDQPPLKAENFKKEKQRKFKSSTFLPFAANVHFVLYKCGSVFRLKLYINEKEFPFLKCKAGGCPFDTVKKMLNDKGLIQCDNGRLCDPSRKQECQRIDDNCS</sequence>
<evidence type="ECO:0000256" key="2">
    <source>
        <dbReference type="ARBA" id="ARBA00008422"/>
    </source>
</evidence>
<dbReference type="EC" id="3.1.3.80" evidence="3"/>
<dbReference type="GO" id="GO:0052745">
    <property type="term" value="F:inositol phosphate phosphatase activity"/>
    <property type="evidence" value="ECO:0007669"/>
    <property type="project" value="TreeGrafter"/>
</dbReference>
<organism evidence="14 15">
    <name type="scientific">Littorina saxatilis</name>
    <dbReference type="NCBI Taxonomy" id="31220"/>
    <lineage>
        <taxon>Eukaryota</taxon>
        <taxon>Metazoa</taxon>
        <taxon>Spiralia</taxon>
        <taxon>Lophotrochozoa</taxon>
        <taxon>Mollusca</taxon>
        <taxon>Gastropoda</taxon>
        <taxon>Caenogastropoda</taxon>
        <taxon>Littorinimorpha</taxon>
        <taxon>Littorinoidea</taxon>
        <taxon>Littorinidae</taxon>
        <taxon>Littorina</taxon>
    </lineage>
</organism>
<reference evidence="14 15" key="1">
    <citation type="submission" date="2024-02" db="EMBL/GenBank/DDBJ databases">
        <title>Chromosome-scale genome assembly of the rough periwinkle Littorina saxatilis.</title>
        <authorList>
            <person name="De Jode A."/>
            <person name="Faria R."/>
            <person name="Formenti G."/>
            <person name="Sims Y."/>
            <person name="Smith T.P."/>
            <person name="Tracey A."/>
            <person name="Wood J.M.D."/>
            <person name="Zagrodzka Z.B."/>
            <person name="Johannesson K."/>
            <person name="Butlin R.K."/>
            <person name="Leder E.H."/>
        </authorList>
    </citation>
    <scope>NUCLEOTIDE SEQUENCE [LARGE SCALE GENOMIC DNA]</scope>
    <source>
        <strain evidence="14">Snail1</strain>
        <tissue evidence="14">Muscle</tissue>
    </source>
</reference>
<evidence type="ECO:0000256" key="6">
    <source>
        <dbReference type="ARBA" id="ARBA00022729"/>
    </source>
</evidence>
<comment type="catalytic activity">
    <reaction evidence="10">
        <text>1D-myo-inositol 1,2,5,6-tetrakisphosphate + H2O = 1D-myo-inositol 1,2,6-trisphosphate + phosphate</text>
        <dbReference type="Rhea" id="RHEA:77119"/>
        <dbReference type="ChEBI" id="CHEBI:15377"/>
        <dbReference type="ChEBI" id="CHEBI:43474"/>
        <dbReference type="ChEBI" id="CHEBI:195535"/>
        <dbReference type="ChEBI" id="CHEBI:195537"/>
        <dbReference type="EC" id="3.1.3.62"/>
    </reaction>
    <physiologicalReaction direction="left-to-right" evidence="10">
        <dbReference type="Rhea" id="RHEA:77120"/>
    </physiologicalReaction>
</comment>
<keyword evidence="6" id="KW-0732">Signal</keyword>
<dbReference type="SUPFAM" id="SSF53254">
    <property type="entry name" value="Phosphoglycerate mutase-like"/>
    <property type="match status" value="1"/>
</dbReference>
<gene>
    <name evidence="14" type="ORF">V1264_007403</name>
</gene>
<dbReference type="EC" id="3.1.3.62" evidence="4"/>
<comment type="catalytic activity">
    <reaction evidence="11">
        <text>1D-myo-inositol 1,2,4,5,6-pentakisphosphate + H2O = 1D-myo-inositol 1,2,5,6-tetrakisphosphate + phosphate</text>
        <dbReference type="Rhea" id="RHEA:77115"/>
        <dbReference type="ChEBI" id="CHEBI:15377"/>
        <dbReference type="ChEBI" id="CHEBI:43474"/>
        <dbReference type="ChEBI" id="CHEBI:57798"/>
        <dbReference type="ChEBI" id="CHEBI:195535"/>
        <dbReference type="EC" id="3.1.3.62"/>
    </reaction>
    <physiologicalReaction direction="left-to-right" evidence="11">
        <dbReference type="Rhea" id="RHEA:77116"/>
    </physiologicalReaction>
</comment>
<evidence type="ECO:0000256" key="11">
    <source>
        <dbReference type="ARBA" id="ARBA00043671"/>
    </source>
</evidence>
<dbReference type="GO" id="GO:0034417">
    <property type="term" value="F:bisphosphoglycerate 3-phosphatase activity"/>
    <property type="evidence" value="ECO:0007669"/>
    <property type="project" value="UniProtKB-EC"/>
</dbReference>
<proteinExistence type="inferred from homology"/>
<evidence type="ECO:0000256" key="7">
    <source>
        <dbReference type="ARBA" id="ARBA00022801"/>
    </source>
</evidence>
<evidence type="ECO:0000256" key="1">
    <source>
        <dbReference type="ARBA" id="ARBA00004370"/>
    </source>
</evidence>
<comment type="caution">
    <text evidence="14">The sequence shown here is derived from an EMBL/GenBank/DDBJ whole genome shotgun (WGS) entry which is preliminary data.</text>
</comment>
<dbReference type="PANTHER" id="PTHR20963:SF8">
    <property type="entry name" value="MULTIPLE INOSITOL POLYPHOSPHATE PHOSPHATASE 1"/>
    <property type="match status" value="1"/>
</dbReference>
<evidence type="ECO:0000256" key="3">
    <source>
        <dbReference type="ARBA" id="ARBA00012976"/>
    </source>
</evidence>
<evidence type="ECO:0000256" key="9">
    <source>
        <dbReference type="ARBA" id="ARBA00031642"/>
    </source>
</evidence>
<evidence type="ECO:0000256" key="4">
    <source>
        <dbReference type="ARBA" id="ARBA00013040"/>
    </source>
</evidence>